<keyword evidence="2" id="KW-1185">Reference proteome</keyword>
<reference evidence="1" key="1">
    <citation type="submission" date="2021-03" db="EMBL/GenBank/DDBJ databases">
        <authorList>
            <person name="Li Z."/>
            <person name="Yang C."/>
        </authorList>
    </citation>
    <scope>NUCLEOTIDE SEQUENCE</scope>
    <source>
        <strain evidence="1">Dzin_1.0</strain>
        <tissue evidence="1">Leaf</tissue>
    </source>
</reference>
<name>A0A9D5HM16_9LILI</name>
<dbReference type="EMBL" id="JAGGNH010000002">
    <property type="protein sequence ID" value="KAJ0980942.1"/>
    <property type="molecule type" value="Genomic_DNA"/>
</dbReference>
<comment type="caution">
    <text evidence="1">The sequence shown here is derived from an EMBL/GenBank/DDBJ whole genome shotgun (WGS) entry which is preliminary data.</text>
</comment>
<organism evidence="1 2">
    <name type="scientific">Dioscorea zingiberensis</name>
    <dbReference type="NCBI Taxonomy" id="325984"/>
    <lineage>
        <taxon>Eukaryota</taxon>
        <taxon>Viridiplantae</taxon>
        <taxon>Streptophyta</taxon>
        <taxon>Embryophyta</taxon>
        <taxon>Tracheophyta</taxon>
        <taxon>Spermatophyta</taxon>
        <taxon>Magnoliopsida</taxon>
        <taxon>Liliopsida</taxon>
        <taxon>Dioscoreales</taxon>
        <taxon>Dioscoreaceae</taxon>
        <taxon>Dioscorea</taxon>
    </lineage>
</organism>
<proteinExistence type="predicted"/>
<accession>A0A9D5HM16</accession>
<dbReference type="OrthoDB" id="1719943at2759"/>
<sequence length="84" mass="8979">MQCLPKPDDLAGIDVQPRFPRRSPGLAAISGGSLWNLIGIGRWISTCGGFGEPSAGFSSQWVARGDLGAELPIEEVPLLQFKEL</sequence>
<evidence type="ECO:0000313" key="1">
    <source>
        <dbReference type="EMBL" id="KAJ0980942.1"/>
    </source>
</evidence>
<dbReference type="AlphaFoldDB" id="A0A9D5HM16"/>
<evidence type="ECO:0000313" key="2">
    <source>
        <dbReference type="Proteomes" id="UP001085076"/>
    </source>
</evidence>
<gene>
    <name evidence="1" type="ORF">J5N97_009197</name>
</gene>
<reference evidence="1" key="2">
    <citation type="journal article" date="2022" name="Hortic Res">
        <title>The genome of Dioscorea zingiberensis sheds light on the biosynthesis, origin and evolution of the medicinally important diosgenin saponins.</title>
        <authorList>
            <person name="Li Y."/>
            <person name="Tan C."/>
            <person name="Li Z."/>
            <person name="Guo J."/>
            <person name="Li S."/>
            <person name="Chen X."/>
            <person name="Wang C."/>
            <person name="Dai X."/>
            <person name="Yang H."/>
            <person name="Song W."/>
            <person name="Hou L."/>
            <person name="Xu J."/>
            <person name="Tong Z."/>
            <person name="Xu A."/>
            <person name="Yuan X."/>
            <person name="Wang W."/>
            <person name="Yang Q."/>
            <person name="Chen L."/>
            <person name="Sun Z."/>
            <person name="Wang K."/>
            <person name="Pan B."/>
            <person name="Chen J."/>
            <person name="Bao Y."/>
            <person name="Liu F."/>
            <person name="Qi X."/>
            <person name="Gang D.R."/>
            <person name="Wen J."/>
            <person name="Li J."/>
        </authorList>
    </citation>
    <scope>NUCLEOTIDE SEQUENCE</scope>
    <source>
        <strain evidence="1">Dzin_1.0</strain>
    </source>
</reference>
<protein>
    <submittedName>
        <fullName evidence="1">Uncharacterized protein</fullName>
    </submittedName>
</protein>
<dbReference type="Proteomes" id="UP001085076">
    <property type="component" value="Miscellaneous, Linkage group lg02"/>
</dbReference>